<dbReference type="PRINTS" id="PR00344">
    <property type="entry name" value="BCTRLSENSOR"/>
</dbReference>
<dbReference type="Pfam" id="PF00512">
    <property type="entry name" value="HisKA"/>
    <property type="match status" value="1"/>
</dbReference>
<dbReference type="AlphaFoldDB" id="A0A075JC99"/>
<evidence type="ECO:0000259" key="12">
    <source>
        <dbReference type="PROSITE" id="PS50109"/>
    </source>
</evidence>
<dbReference type="InterPro" id="IPR003594">
    <property type="entry name" value="HATPase_dom"/>
</dbReference>
<name>A0A075JC99_9MICO</name>
<dbReference type="PANTHER" id="PTHR45436:SF5">
    <property type="entry name" value="SENSOR HISTIDINE KINASE TRCS"/>
    <property type="match status" value="1"/>
</dbReference>
<evidence type="ECO:0000256" key="10">
    <source>
        <dbReference type="ARBA" id="ARBA00023136"/>
    </source>
</evidence>
<evidence type="ECO:0000256" key="6">
    <source>
        <dbReference type="ARBA" id="ARBA00022692"/>
    </source>
</evidence>
<evidence type="ECO:0000256" key="5">
    <source>
        <dbReference type="ARBA" id="ARBA00022679"/>
    </source>
</evidence>
<evidence type="ECO:0000256" key="3">
    <source>
        <dbReference type="ARBA" id="ARBA00012438"/>
    </source>
</evidence>
<organism evidence="14 15">
    <name type="scientific">Dermacoccus nishinomiyaensis</name>
    <dbReference type="NCBI Taxonomy" id="1274"/>
    <lineage>
        <taxon>Bacteria</taxon>
        <taxon>Bacillati</taxon>
        <taxon>Actinomycetota</taxon>
        <taxon>Actinomycetes</taxon>
        <taxon>Micrococcales</taxon>
        <taxon>Dermacoccaceae</taxon>
        <taxon>Dermacoccus</taxon>
    </lineage>
</organism>
<dbReference type="eggNOG" id="COG2205">
    <property type="taxonomic scope" value="Bacteria"/>
</dbReference>
<feature type="domain" description="Histidine kinase" evidence="12">
    <location>
        <begin position="242"/>
        <end position="475"/>
    </location>
</feature>
<protein>
    <recommendedName>
        <fullName evidence="3">histidine kinase</fullName>
        <ecNumber evidence="3">2.7.13.3</ecNumber>
    </recommendedName>
</protein>
<evidence type="ECO:0000256" key="2">
    <source>
        <dbReference type="ARBA" id="ARBA00004236"/>
    </source>
</evidence>
<keyword evidence="5" id="KW-0808">Transferase</keyword>
<dbReference type="GO" id="GO:0000155">
    <property type="term" value="F:phosphorelay sensor kinase activity"/>
    <property type="evidence" value="ECO:0007669"/>
    <property type="project" value="InterPro"/>
</dbReference>
<dbReference type="SMART" id="SM00387">
    <property type="entry name" value="HATPase_c"/>
    <property type="match status" value="1"/>
</dbReference>
<dbReference type="KEGG" id="dni:HX89_01700"/>
<dbReference type="CDD" id="cd00075">
    <property type="entry name" value="HATPase"/>
    <property type="match status" value="1"/>
</dbReference>
<dbReference type="Pfam" id="PF02518">
    <property type="entry name" value="HATPase_c"/>
    <property type="match status" value="1"/>
</dbReference>
<feature type="region of interest" description="Disordered" evidence="11">
    <location>
        <begin position="370"/>
        <end position="397"/>
    </location>
</feature>
<dbReference type="SMART" id="SM00304">
    <property type="entry name" value="HAMP"/>
    <property type="match status" value="1"/>
</dbReference>
<evidence type="ECO:0000256" key="4">
    <source>
        <dbReference type="ARBA" id="ARBA00022553"/>
    </source>
</evidence>
<proteinExistence type="predicted"/>
<dbReference type="SUPFAM" id="SSF47384">
    <property type="entry name" value="Homodimeric domain of signal transducing histidine kinase"/>
    <property type="match status" value="1"/>
</dbReference>
<feature type="domain" description="HAMP" evidence="13">
    <location>
        <begin position="181"/>
        <end position="234"/>
    </location>
</feature>
<dbReference type="EC" id="2.7.13.3" evidence="3"/>
<keyword evidence="8" id="KW-1133">Transmembrane helix</keyword>
<dbReference type="Pfam" id="PF00672">
    <property type="entry name" value="HAMP"/>
    <property type="match status" value="1"/>
</dbReference>
<evidence type="ECO:0000256" key="9">
    <source>
        <dbReference type="ARBA" id="ARBA00023012"/>
    </source>
</evidence>
<keyword evidence="9" id="KW-0902">Two-component regulatory system</keyword>
<evidence type="ECO:0000256" key="7">
    <source>
        <dbReference type="ARBA" id="ARBA00022777"/>
    </source>
</evidence>
<sequence length="475" mass="50680">MHYHLPRRARGLRVRVVATFVVAALVALAIALAAFTFGLRQILTSSAGDSATTEAQQVAKELSTTDDASAALRAAGIHTQVVQVLDASGAMLATNDSHASTPLARPAESTRRTEITLDGDRDHYVVVTLAAHTRSGAERWVVAAAPIDHEDTIVDTTIVLLALTAGCLLVVTGWGIHRVVGRALAPVERIRLDVERIRSSHRPERVTVPATGDEIERLAITMNAMLDRLDAADASQRAFISDASHELRSPLATIRILTETDPEPSESTRVIHAETLRLQGIVESLLALARADDDALALTLRDVDLDDVAHTEALRARSAAPTRGGEPVVVSADLAPVRVVADGERLAQVVRNLVDNALRHATSAVRVTTRVEDAGNREPATDRDGAGRVNERSDDDARGTAVLTVDNDGSVLDAGDREAIFGRFVRLDDARSRDAGGSGLGLAIARAIVQAHGGTLVAEESPDGWCRFTLRLPMD</sequence>
<dbReference type="SUPFAM" id="SSF55874">
    <property type="entry name" value="ATPase domain of HSP90 chaperone/DNA topoisomerase II/histidine kinase"/>
    <property type="match status" value="1"/>
</dbReference>
<dbReference type="InterPro" id="IPR004358">
    <property type="entry name" value="Sig_transdc_His_kin-like_C"/>
</dbReference>
<evidence type="ECO:0000256" key="1">
    <source>
        <dbReference type="ARBA" id="ARBA00000085"/>
    </source>
</evidence>
<keyword evidence="4" id="KW-0597">Phosphoprotein</keyword>
<dbReference type="Proteomes" id="UP000027986">
    <property type="component" value="Chromosome"/>
</dbReference>
<keyword evidence="6" id="KW-0812">Transmembrane</keyword>
<dbReference type="EMBL" id="CP008889">
    <property type="protein sequence ID" value="AIF39906.1"/>
    <property type="molecule type" value="Genomic_DNA"/>
</dbReference>
<reference evidence="14 15" key="1">
    <citation type="submission" date="2014-07" db="EMBL/GenBank/DDBJ databases">
        <title>Genome Sequencing of Dermacoccus nishinomiyaensis.</title>
        <authorList>
            <person name="Hong K.W."/>
            <person name="Chan K.G."/>
        </authorList>
    </citation>
    <scope>NUCLEOTIDE SEQUENCE [LARGE SCALE GENOMIC DNA]</scope>
    <source>
        <strain evidence="14 15">M25</strain>
    </source>
</reference>
<evidence type="ECO:0000313" key="14">
    <source>
        <dbReference type="EMBL" id="AIF39906.1"/>
    </source>
</evidence>
<dbReference type="PANTHER" id="PTHR45436">
    <property type="entry name" value="SENSOR HISTIDINE KINASE YKOH"/>
    <property type="match status" value="1"/>
</dbReference>
<evidence type="ECO:0000313" key="15">
    <source>
        <dbReference type="Proteomes" id="UP000027986"/>
    </source>
</evidence>
<gene>
    <name evidence="14" type="ORF">HX89_01700</name>
</gene>
<dbReference type="SMART" id="SM00388">
    <property type="entry name" value="HisKA"/>
    <property type="match status" value="1"/>
</dbReference>
<keyword evidence="15" id="KW-1185">Reference proteome</keyword>
<dbReference type="InterPro" id="IPR036097">
    <property type="entry name" value="HisK_dim/P_sf"/>
</dbReference>
<dbReference type="InterPro" id="IPR003661">
    <property type="entry name" value="HisK_dim/P_dom"/>
</dbReference>
<evidence type="ECO:0000256" key="8">
    <source>
        <dbReference type="ARBA" id="ARBA00022989"/>
    </source>
</evidence>
<comment type="catalytic activity">
    <reaction evidence="1">
        <text>ATP + protein L-histidine = ADP + protein N-phospho-L-histidine.</text>
        <dbReference type="EC" id="2.7.13.3"/>
    </reaction>
</comment>
<dbReference type="PROSITE" id="PS50109">
    <property type="entry name" value="HIS_KIN"/>
    <property type="match status" value="1"/>
</dbReference>
<dbReference type="InterPro" id="IPR005467">
    <property type="entry name" value="His_kinase_dom"/>
</dbReference>
<keyword evidence="10" id="KW-0472">Membrane</keyword>
<accession>A0A075JC99</accession>
<dbReference type="InterPro" id="IPR050428">
    <property type="entry name" value="TCS_sensor_his_kinase"/>
</dbReference>
<dbReference type="GO" id="GO:0005886">
    <property type="term" value="C:plasma membrane"/>
    <property type="evidence" value="ECO:0007669"/>
    <property type="project" value="UniProtKB-SubCell"/>
</dbReference>
<keyword evidence="7" id="KW-0418">Kinase</keyword>
<comment type="subcellular location">
    <subcellularLocation>
        <location evidence="2">Cell membrane</location>
    </subcellularLocation>
</comment>
<dbReference type="HOGENOM" id="CLU_000445_89_6_11"/>
<dbReference type="InterPro" id="IPR003660">
    <property type="entry name" value="HAMP_dom"/>
</dbReference>
<evidence type="ECO:0000256" key="11">
    <source>
        <dbReference type="SAM" id="MobiDB-lite"/>
    </source>
</evidence>
<dbReference type="InterPro" id="IPR036890">
    <property type="entry name" value="HATPase_C_sf"/>
</dbReference>
<dbReference type="PROSITE" id="PS50885">
    <property type="entry name" value="HAMP"/>
    <property type="match status" value="1"/>
</dbReference>
<dbReference type="CDD" id="cd00082">
    <property type="entry name" value="HisKA"/>
    <property type="match status" value="1"/>
</dbReference>
<evidence type="ECO:0000259" key="13">
    <source>
        <dbReference type="PROSITE" id="PS50885"/>
    </source>
</evidence>
<dbReference type="Gene3D" id="1.10.287.130">
    <property type="match status" value="1"/>
</dbReference>
<dbReference type="Gene3D" id="3.30.565.10">
    <property type="entry name" value="Histidine kinase-like ATPase, C-terminal domain"/>
    <property type="match status" value="1"/>
</dbReference>